<name>A0AAN6JGQ4_9BASI</name>
<accession>A0AAN6JGQ4</accession>
<reference evidence="1" key="1">
    <citation type="journal article" date="2023" name="PhytoFront">
        <title>Draft Genome Resources of Seven Strains of Tilletia horrida, Causal Agent of Kernel Smut of Rice.</title>
        <authorList>
            <person name="Khanal S."/>
            <person name="Antony Babu S."/>
            <person name="Zhou X.G."/>
        </authorList>
    </citation>
    <scope>NUCLEOTIDE SEQUENCE</scope>
    <source>
        <strain evidence="1">TX3</strain>
    </source>
</reference>
<dbReference type="AlphaFoldDB" id="A0AAN6JGQ4"/>
<evidence type="ECO:0000313" key="2">
    <source>
        <dbReference type="Proteomes" id="UP001176521"/>
    </source>
</evidence>
<proteinExistence type="predicted"/>
<comment type="caution">
    <text evidence="1">The sequence shown here is derived from an EMBL/GenBank/DDBJ whole genome shotgun (WGS) entry which is preliminary data.</text>
</comment>
<organism evidence="1 2">
    <name type="scientific">Tilletia horrida</name>
    <dbReference type="NCBI Taxonomy" id="155126"/>
    <lineage>
        <taxon>Eukaryota</taxon>
        <taxon>Fungi</taxon>
        <taxon>Dikarya</taxon>
        <taxon>Basidiomycota</taxon>
        <taxon>Ustilaginomycotina</taxon>
        <taxon>Exobasidiomycetes</taxon>
        <taxon>Tilletiales</taxon>
        <taxon>Tilletiaceae</taxon>
        <taxon>Tilletia</taxon>
    </lineage>
</organism>
<dbReference type="Proteomes" id="UP001176521">
    <property type="component" value="Unassembled WGS sequence"/>
</dbReference>
<dbReference type="EMBL" id="JAPDMQ010001415">
    <property type="protein sequence ID" value="KAK0518123.1"/>
    <property type="molecule type" value="Genomic_DNA"/>
</dbReference>
<keyword evidence="2" id="KW-1185">Reference proteome</keyword>
<feature type="non-terminal residue" evidence="1">
    <location>
        <position position="1"/>
    </location>
</feature>
<gene>
    <name evidence="1" type="ORF">OC842_007891</name>
</gene>
<sequence>PIIDLSKFVGLNVEQPKLQRFVLRAPACEVVIPNHSSFLAHLAHAKEVRIAAYRLEASGQPWQWTAELLRACPHATAVELAACRGNSYGQIPPATIPPVNSLELLDLTLDLPEVDARLLRLIHAPALKSLRINTRTRVDEWGKLDLFHFPSIAFVRVGCYSAVSTRLETLGLPRRSFAHTLTAVEDEWTDYEGDFSADIRLDHQAMQPLPGSPAGLAVSLILSTV</sequence>
<evidence type="ECO:0000313" key="1">
    <source>
        <dbReference type="EMBL" id="KAK0518123.1"/>
    </source>
</evidence>
<protein>
    <submittedName>
        <fullName evidence="1">Uncharacterized protein</fullName>
    </submittedName>
</protein>